<organism evidence="3 4">
    <name type="scientific">Cladobotryum mycophilum</name>
    <dbReference type="NCBI Taxonomy" id="491253"/>
    <lineage>
        <taxon>Eukaryota</taxon>
        <taxon>Fungi</taxon>
        <taxon>Dikarya</taxon>
        <taxon>Ascomycota</taxon>
        <taxon>Pezizomycotina</taxon>
        <taxon>Sordariomycetes</taxon>
        <taxon>Hypocreomycetidae</taxon>
        <taxon>Hypocreales</taxon>
        <taxon>Hypocreaceae</taxon>
        <taxon>Cladobotryum</taxon>
    </lineage>
</organism>
<accession>A0ABR0SBZ4</accession>
<gene>
    <name evidence="3" type="ORF">PT974_10840</name>
</gene>
<dbReference type="Proteomes" id="UP001338125">
    <property type="component" value="Unassembled WGS sequence"/>
</dbReference>
<feature type="region of interest" description="Disordered" evidence="2">
    <location>
        <begin position="1"/>
        <end position="43"/>
    </location>
</feature>
<evidence type="ECO:0000313" key="4">
    <source>
        <dbReference type="Proteomes" id="UP001338125"/>
    </source>
</evidence>
<comment type="caution">
    <text evidence="3">The sequence shown here is derived from an EMBL/GenBank/DDBJ whole genome shotgun (WGS) entry which is preliminary data.</text>
</comment>
<feature type="region of interest" description="Disordered" evidence="2">
    <location>
        <begin position="329"/>
        <end position="348"/>
    </location>
</feature>
<reference evidence="3 4" key="1">
    <citation type="submission" date="2024-01" db="EMBL/GenBank/DDBJ databases">
        <title>Complete genome of Cladobotryum mycophilum ATHUM6906.</title>
        <authorList>
            <person name="Christinaki A.C."/>
            <person name="Myridakis A.I."/>
            <person name="Kouvelis V.N."/>
        </authorList>
    </citation>
    <scope>NUCLEOTIDE SEQUENCE [LARGE SCALE GENOMIC DNA]</scope>
    <source>
        <strain evidence="3 4">ATHUM6906</strain>
    </source>
</reference>
<sequence>MSPPKKTTTLIIGLEEDEEEDEEEEQSQVTYAKKGKGKQNAATVARERWAADTTASRYRIPQLFIDEVQQEIDSMFAAQKDCKKINAHPQVMEAEAKLFKALILVDHGASQGSPEINALLPKPSFFQALRVITNGAVPTSLYRSLYALGRWNITMPVHEKRAPTEKPQVEVAISAYTDQSLNDMAHELAQLPTMEDLEKCVKENVTKLSNDHFSQAIQSSQTALEKRCDGMEEEFKILQTRQTQLEEKMDKFEAAMQRQEEISFTKSDLVKTQNKIQAEFSKVFDMNRALTMKVSSIESMMSSQKDIGEDDGSLLEEKPLEEKMEVVGDAAPNDEGQVPDTKKDDDDMSPILKKIQNKQLAWRAKLEHRISGQECCSALPLEDIARTVGNAGSPANTNDRCITPEEAVTTPNLADDGSLTNRWRIFRGITTMGSSDGILGLKRSHSGMSESHGDNTLIKRLRASDIRVLDADKGMHGIS</sequence>
<evidence type="ECO:0000256" key="1">
    <source>
        <dbReference type="SAM" id="Coils"/>
    </source>
</evidence>
<evidence type="ECO:0000256" key="2">
    <source>
        <dbReference type="SAM" id="MobiDB-lite"/>
    </source>
</evidence>
<keyword evidence="1" id="KW-0175">Coiled coil</keyword>
<keyword evidence="4" id="KW-1185">Reference proteome</keyword>
<protein>
    <submittedName>
        <fullName evidence="3">Uncharacterized protein</fullName>
    </submittedName>
</protein>
<feature type="compositionally biased region" description="Acidic residues" evidence="2">
    <location>
        <begin position="14"/>
        <end position="26"/>
    </location>
</feature>
<evidence type="ECO:0000313" key="3">
    <source>
        <dbReference type="EMBL" id="KAK5989325.1"/>
    </source>
</evidence>
<dbReference type="EMBL" id="JAVFKD010000015">
    <property type="protein sequence ID" value="KAK5989325.1"/>
    <property type="molecule type" value="Genomic_DNA"/>
</dbReference>
<proteinExistence type="predicted"/>
<feature type="compositionally biased region" description="Polar residues" evidence="2">
    <location>
        <begin position="1"/>
        <end position="10"/>
    </location>
</feature>
<name>A0ABR0SBZ4_9HYPO</name>
<feature type="coiled-coil region" evidence="1">
    <location>
        <begin position="221"/>
        <end position="262"/>
    </location>
</feature>